<reference evidence="1" key="1">
    <citation type="submission" date="2020-08" db="EMBL/GenBank/DDBJ databases">
        <title>Multicomponent nature underlies the extraordinary mechanical properties of spider dragline silk.</title>
        <authorList>
            <person name="Kono N."/>
            <person name="Nakamura H."/>
            <person name="Mori M."/>
            <person name="Yoshida Y."/>
            <person name="Ohtoshi R."/>
            <person name="Malay A.D."/>
            <person name="Moran D.A.P."/>
            <person name="Tomita M."/>
            <person name="Numata K."/>
            <person name="Arakawa K."/>
        </authorList>
    </citation>
    <scope>NUCLEOTIDE SEQUENCE</scope>
</reference>
<keyword evidence="2" id="KW-1185">Reference proteome</keyword>
<dbReference type="EMBL" id="BMAV01025540">
    <property type="protein sequence ID" value="GFS42313.1"/>
    <property type="molecule type" value="Genomic_DNA"/>
</dbReference>
<evidence type="ECO:0000313" key="1">
    <source>
        <dbReference type="EMBL" id="GFS42313.1"/>
    </source>
</evidence>
<protein>
    <submittedName>
        <fullName evidence="1">Uncharacterized protein</fullName>
    </submittedName>
</protein>
<evidence type="ECO:0000313" key="2">
    <source>
        <dbReference type="Proteomes" id="UP000886998"/>
    </source>
</evidence>
<sequence length="397" mass="47268">MDLFDHPQVPSLRQMAKTNLALTVCLHPEILVFEKNNGCTSFVFPNKKTHLYLGLKSPKEETWMRKDFLTESVSNPQALLRQRNVVADCVTRKNVLHFTKWEEFVEEMISSLPKLLQHELLDKVRSVSIEIYKWIKEHTRYWGGFSKIARNFLYDFQWNSFEKIDRGRTARKLIRNERVDIIARYILASLYSSMDKTPIKINLPDEIVEKFIDSSDISIRITMPARISFYETRPNNYFLQNDKFITLNPVENVIFFKTELLIKCLQCEDFQFFMSHMSDDESKTLFKYYAFKILRLYFLDCPLHCMFLSAAKQLLPYFTESEFRDTLRSIIYERIMLHRKDFNYIDLLKKFWSLSPSKLKESVKTDSIYKPLMIIINFPVDEMFPNEQLLQITMGMV</sequence>
<organism evidence="1 2">
    <name type="scientific">Trichonephila inaurata madagascariensis</name>
    <dbReference type="NCBI Taxonomy" id="2747483"/>
    <lineage>
        <taxon>Eukaryota</taxon>
        <taxon>Metazoa</taxon>
        <taxon>Ecdysozoa</taxon>
        <taxon>Arthropoda</taxon>
        <taxon>Chelicerata</taxon>
        <taxon>Arachnida</taxon>
        <taxon>Araneae</taxon>
        <taxon>Araneomorphae</taxon>
        <taxon>Entelegynae</taxon>
        <taxon>Araneoidea</taxon>
        <taxon>Nephilidae</taxon>
        <taxon>Trichonephila</taxon>
        <taxon>Trichonephila inaurata</taxon>
    </lineage>
</organism>
<dbReference type="Proteomes" id="UP000886998">
    <property type="component" value="Unassembled WGS sequence"/>
</dbReference>
<proteinExistence type="predicted"/>
<comment type="caution">
    <text evidence="1">The sequence shown here is derived from an EMBL/GenBank/DDBJ whole genome shotgun (WGS) entry which is preliminary data.</text>
</comment>
<name>A0A8X6J781_9ARAC</name>
<gene>
    <name evidence="1" type="primary">NCL1_40015</name>
    <name evidence="1" type="ORF">TNIN_465771</name>
</gene>
<dbReference type="AlphaFoldDB" id="A0A8X6J781"/>
<accession>A0A8X6J781</accession>